<dbReference type="Proteomes" id="UP000280935">
    <property type="component" value="Unassembled WGS sequence"/>
</dbReference>
<dbReference type="AlphaFoldDB" id="A0A3P1X2C4"/>
<gene>
    <name evidence="2" type="ORF">EII35_02255</name>
</gene>
<dbReference type="EMBL" id="RQYT01000003">
    <property type="protein sequence ID" value="RRD50893.1"/>
    <property type="molecule type" value="Genomic_DNA"/>
</dbReference>
<protein>
    <recommendedName>
        <fullName evidence="1">TY-Chap N-terminal domain-containing protein</fullName>
    </recommendedName>
</protein>
<dbReference type="Pfam" id="PF22552">
    <property type="entry name" value="TY-Chap3"/>
    <property type="match status" value="1"/>
</dbReference>
<organism evidence="2 3">
    <name type="scientific">Arachnia propionica</name>
    <dbReference type="NCBI Taxonomy" id="1750"/>
    <lineage>
        <taxon>Bacteria</taxon>
        <taxon>Bacillati</taxon>
        <taxon>Actinomycetota</taxon>
        <taxon>Actinomycetes</taxon>
        <taxon>Propionibacteriales</taxon>
        <taxon>Propionibacteriaceae</taxon>
        <taxon>Arachnia</taxon>
    </lineage>
</organism>
<dbReference type="RefSeq" id="WP_125226841.1">
    <property type="nucleotide sequence ID" value="NZ_RQYT01000003.1"/>
</dbReference>
<proteinExistence type="predicted"/>
<accession>A0A3P1X2C4</accession>
<evidence type="ECO:0000259" key="1">
    <source>
        <dbReference type="Pfam" id="PF22552"/>
    </source>
</evidence>
<sequence>MSDWSGFSSRLLRVLLGLGDRSFVVILGREDGFFRVQLCVDGDVLVVQARVAGLDLDDPGVVGVLRGAGWVPGEPGGDYWEHDVELPAASSVYAGLVEDCVTVMRDVQGVSSPGELGYDAWRERELMVEGRVYSAEELEALDPGESPLVLDLGIELLR</sequence>
<evidence type="ECO:0000313" key="2">
    <source>
        <dbReference type="EMBL" id="RRD50893.1"/>
    </source>
</evidence>
<evidence type="ECO:0000313" key="3">
    <source>
        <dbReference type="Proteomes" id="UP000280935"/>
    </source>
</evidence>
<feature type="domain" description="TY-Chap N-terminal" evidence="1">
    <location>
        <begin position="3"/>
        <end position="116"/>
    </location>
</feature>
<dbReference type="InterPro" id="IPR054344">
    <property type="entry name" value="TY-Chap_N"/>
</dbReference>
<comment type="caution">
    <text evidence="2">The sequence shown here is derived from an EMBL/GenBank/DDBJ whole genome shotgun (WGS) entry which is preliminary data.</text>
</comment>
<dbReference type="OrthoDB" id="3477487at2"/>
<name>A0A3P1X2C4_9ACTN</name>
<reference evidence="2 3" key="1">
    <citation type="submission" date="2018-11" db="EMBL/GenBank/DDBJ databases">
        <title>Genomes From Bacteria Associated with the Canine Oral Cavity: a Test Case for Automated Genome-Based Taxonomic Assignment.</title>
        <authorList>
            <person name="Coil D.A."/>
            <person name="Jospin G."/>
            <person name="Darling A.E."/>
            <person name="Wallis C."/>
            <person name="Davis I.J."/>
            <person name="Harris S."/>
            <person name="Eisen J.A."/>
            <person name="Holcombe L.J."/>
            <person name="O'Flynn C."/>
        </authorList>
    </citation>
    <scope>NUCLEOTIDE SEQUENCE [LARGE SCALE GENOMIC DNA]</scope>
    <source>
        <strain evidence="2 3">OH2822_COT-296</strain>
    </source>
</reference>